<dbReference type="EMBL" id="JACHJS010000001">
    <property type="protein sequence ID" value="MBB4962747.1"/>
    <property type="molecule type" value="Genomic_DNA"/>
</dbReference>
<proteinExistence type="predicted"/>
<dbReference type="Proteomes" id="UP000542674">
    <property type="component" value="Unassembled WGS sequence"/>
</dbReference>
<dbReference type="AlphaFoldDB" id="A0A7W7WTI6"/>
<keyword evidence="3" id="KW-1185">Reference proteome</keyword>
<reference evidence="2 3" key="1">
    <citation type="submission" date="2020-08" db="EMBL/GenBank/DDBJ databases">
        <title>Sequencing the genomes of 1000 actinobacteria strains.</title>
        <authorList>
            <person name="Klenk H.-P."/>
        </authorList>
    </citation>
    <scope>NUCLEOTIDE SEQUENCE [LARGE SCALE GENOMIC DNA]</scope>
    <source>
        <strain evidence="2 3">DSM 45084</strain>
    </source>
</reference>
<evidence type="ECO:0000313" key="3">
    <source>
        <dbReference type="Proteomes" id="UP000542674"/>
    </source>
</evidence>
<feature type="signal peptide" evidence="1">
    <location>
        <begin position="1"/>
        <end position="27"/>
    </location>
</feature>
<accession>A0A7W7WTI6</accession>
<organism evidence="2 3">
    <name type="scientific">Saccharothrix violaceirubra</name>
    <dbReference type="NCBI Taxonomy" id="413306"/>
    <lineage>
        <taxon>Bacteria</taxon>
        <taxon>Bacillati</taxon>
        <taxon>Actinomycetota</taxon>
        <taxon>Actinomycetes</taxon>
        <taxon>Pseudonocardiales</taxon>
        <taxon>Pseudonocardiaceae</taxon>
        <taxon>Saccharothrix</taxon>
    </lineage>
</organism>
<dbReference type="RefSeq" id="WP_184665630.1">
    <property type="nucleotide sequence ID" value="NZ_BAABAI010000042.1"/>
</dbReference>
<keyword evidence="1" id="KW-0732">Signal</keyword>
<gene>
    <name evidence="2" type="ORF">F4559_000106</name>
</gene>
<feature type="chain" id="PRO_5030542818" evidence="1">
    <location>
        <begin position="28"/>
        <end position="65"/>
    </location>
</feature>
<evidence type="ECO:0000313" key="2">
    <source>
        <dbReference type="EMBL" id="MBB4962747.1"/>
    </source>
</evidence>
<protein>
    <submittedName>
        <fullName evidence="2">Uncharacterized protein</fullName>
    </submittedName>
</protein>
<name>A0A7W7WTI6_9PSEU</name>
<comment type="caution">
    <text evidence="2">The sequence shown here is derived from an EMBL/GenBank/DDBJ whole genome shotgun (WGS) entry which is preliminary data.</text>
</comment>
<sequence>MRILGKVALALGMPAVALLAASPAASAADESAHGGAGLLFRDVVEVHDSLIKAEVLPIHTGGALN</sequence>
<evidence type="ECO:0000256" key="1">
    <source>
        <dbReference type="SAM" id="SignalP"/>
    </source>
</evidence>